<dbReference type="STRING" id="96561.Dole_1059"/>
<dbReference type="PROSITE" id="PS50110">
    <property type="entry name" value="RESPONSE_REGULATORY"/>
    <property type="match status" value="1"/>
</dbReference>
<evidence type="ECO:0000256" key="2">
    <source>
        <dbReference type="PROSITE-ProRule" id="PRU00169"/>
    </source>
</evidence>
<evidence type="ECO:0000313" key="5">
    <source>
        <dbReference type="Proteomes" id="UP000008561"/>
    </source>
</evidence>
<keyword evidence="1 2" id="KW-0597">Phosphoprotein</keyword>
<dbReference type="PANTHER" id="PTHR44591">
    <property type="entry name" value="STRESS RESPONSE REGULATOR PROTEIN 1"/>
    <property type="match status" value="1"/>
</dbReference>
<evidence type="ECO:0000313" key="4">
    <source>
        <dbReference type="EMBL" id="ABW66869.1"/>
    </source>
</evidence>
<dbReference type="eggNOG" id="COG0784">
    <property type="taxonomic scope" value="Bacteria"/>
</dbReference>
<dbReference type="HOGENOM" id="CLU_000445_69_15_7"/>
<dbReference type="InterPro" id="IPR011006">
    <property type="entry name" value="CheY-like_superfamily"/>
</dbReference>
<dbReference type="EMBL" id="CP000859">
    <property type="protein sequence ID" value="ABW66869.1"/>
    <property type="molecule type" value="Genomic_DNA"/>
</dbReference>
<dbReference type="InterPro" id="IPR050595">
    <property type="entry name" value="Bact_response_regulator"/>
</dbReference>
<evidence type="ECO:0000259" key="3">
    <source>
        <dbReference type="PROSITE" id="PS50110"/>
    </source>
</evidence>
<sequence>MIEKILIVDDSPVARKMLKNSIPKNKGYEIFEAVDGKDGIKKYQILKPEIVFMDLTMPGIDGYTALEEIRKFDGRAMVIVMTADVQPKSISNVMALGAFTLLKKPAKAQVIEEALEKAEQALRESNE</sequence>
<dbReference type="RefSeq" id="WP_012174487.1">
    <property type="nucleotide sequence ID" value="NC_009943.1"/>
</dbReference>
<dbReference type="GO" id="GO:0000160">
    <property type="term" value="P:phosphorelay signal transduction system"/>
    <property type="evidence" value="ECO:0007669"/>
    <property type="project" value="InterPro"/>
</dbReference>
<name>A8ZX13_DESOH</name>
<dbReference type="SUPFAM" id="SSF52172">
    <property type="entry name" value="CheY-like"/>
    <property type="match status" value="1"/>
</dbReference>
<organism evidence="4 5">
    <name type="scientific">Desulfosudis oleivorans (strain DSM 6200 / JCM 39069 / Hxd3)</name>
    <name type="common">Desulfococcus oleovorans</name>
    <dbReference type="NCBI Taxonomy" id="96561"/>
    <lineage>
        <taxon>Bacteria</taxon>
        <taxon>Pseudomonadati</taxon>
        <taxon>Thermodesulfobacteriota</taxon>
        <taxon>Desulfobacteria</taxon>
        <taxon>Desulfobacterales</taxon>
        <taxon>Desulfosudaceae</taxon>
        <taxon>Desulfosudis</taxon>
    </lineage>
</organism>
<keyword evidence="5" id="KW-1185">Reference proteome</keyword>
<dbReference type="AlphaFoldDB" id="A8ZX13"/>
<proteinExistence type="predicted"/>
<dbReference type="Pfam" id="PF00072">
    <property type="entry name" value="Response_reg"/>
    <property type="match status" value="1"/>
</dbReference>
<dbReference type="KEGG" id="dol:Dole_1059"/>
<reference evidence="4 5" key="1">
    <citation type="submission" date="2007-10" db="EMBL/GenBank/DDBJ databases">
        <title>Complete sequence of Desulfococcus oleovorans Hxd3.</title>
        <authorList>
            <consortium name="US DOE Joint Genome Institute"/>
            <person name="Copeland A."/>
            <person name="Lucas S."/>
            <person name="Lapidus A."/>
            <person name="Barry K."/>
            <person name="Glavina del Rio T."/>
            <person name="Dalin E."/>
            <person name="Tice H."/>
            <person name="Pitluck S."/>
            <person name="Kiss H."/>
            <person name="Brettin T."/>
            <person name="Bruce D."/>
            <person name="Detter J.C."/>
            <person name="Han C."/>
            <person name="Schmutz J."/>
            <person name="Larimer F."/>
            <person name="Land M."/>
            <person name="Hauser L."/>
            <person name="Kyrpides N."/>
            <person name="Kim E."/>
            <person name="Wawrik B."/>
            <person name="Richardson P."/>
        </authorList>
    </citation>
    <scope>NUCLEOTIDE SEQUENCE [LARGE SCALE GENOMIC DNA]</scope>
    <source>
        <strain evidence="5">DSM 6200 / JCM 39069 / Hxd3</strain>
    </source>
</reference>
<dbReference type="PANTHER" id="PTHR44591:SF24">
    <property type="entry name" value="PROTEIN-GLUTAMATE METHYLESTERASE_PROTEIN-GLUTAMINE GLUTAMINASE 1"/>
    <property type="match status" value="1"/>
</dbReference>
<dbReference type="OrthoDB" id="9808843at2"/>
<accession>A8ZX13</accession>
<dbReference type="SMART" id="SM00448">
    <property type="entry name" value="REC"/>
    <property type="match status" value="1"/>
</dbReference>
<dbReference type="Gene3D" id="3.40.50.2300">
    <property type="match status" value="1"/>
</dbReference>
<protein>
    <submittedName>
        <fullName evidence="4">Response regulator receiver protein</fullName>
    </submittedName>
</protein>
<feature type="modified residue" description="4-aspartylphosphate" evidence="2">
    <location>
        <position position="54"/>
    </location>
</feature>
<gene>
    <name evidence="4" type="ordered locus">Dole_1059</name>
</gene>
<dbReference type="InterPro" id="IPR001789">
    <property type="entry name" value="Sig_transdc_resp-reg_receiver"/>
</dbReference>
<feature type="domain" description="Response regulatory" evidence="3">
    <location>
        <begin position="4"/>
        <end position="119"/>
    </location>
</feature>
<dbReference type="Proteomes" id="UP000008561">
    <property type="component" value="Chromosome"/>
</dbReference>
<evidence type="ECO:0000256" key="1">
    <source>
        <dbReference type="ARBA" id="ARBA00022553"/>
    </source>
</evidence>